<keyword evidence="15" id="KW-1185">Reference proteome</keyword>
<keyword evidence="9" id="KW-0862">Zinc</keyword>
<dbReference type="OrthoDB" id="1431934at2759"/>
<accession>A0A0C9WFI0</accession>
<dbReference type="PANTHER" id="PTHR11685">
    <property type="entry name" value="RBR FAMILY RING FINGER AND IBR DOMAIN-CONTAINING"/>
    <property type="match status" value="1"/>
</dbReference>
<reference evidence="14 15" key="1">
    <citation type="submission" date="2014-04" db="EMBL/GenBank/DDBJ databases">
        <title>Evolutionary Origins and Diversification of the Mycorrhizal Mutualists.</title>
        <authorList>
            <consortium name="DOE Joint Genome Institute"/>
            <consortium name="Mycorrhizal Genomics Consortium"/>
            <person name="Kohler A."/>
            <person name="Kuo A."/>
            <person name="Nagy L.G."/>
            <person name="Floudas D."/>
            <person name="Copeland A."/>
            <person name="Barry K.W."/>
            <person name="Cichocki N."/>
            <person name="Veneault-Fourrey C."/>
            <person name="LaButti K."/>
            <person name="Lindquist E.A."/>
            <person name="Lipzen A."/>
            <person name="Lundell T."/>
            <person name="Morin E."/>
            <person name="Murat C."/>
            <person name="Riley R."/>
            <person name="Ohm R."/>
            <person name="Sun H."/>
            <person name="Tunlid A."/>
            <person name="Henrissat B."/>
            <person name="Grigoriev I.V."/>
            <person name="Hibbett D.S."/>
            <person name="Martin F."/>
        </authorList>
    </citation>
    <scope>NUCLEOTIDE SEQUENCE [LARGE SCALE GENOMIC DNA]</scope>
    <source>
        <strain evidence="14 15">MD-312</strain>
    </source>
</reference>
<evidence type="ECO:0000259" key="12">
    <source>
        <dbReference type="PROSITE" id="PS50089"/>
    </source>
</evidence>
<dbReference type="PROSITE" id="PS50089">
    <property type="entry name" value="ZF_RING_2"/>
    <property type="match status" value="1"/>
</dbReference>
<name>A0A0C9WFI0_9AGAM</name>
<dbReference type="Proteomes" id="UP000053820">
    <property type="component" value="Unassembled WGS sequence"/>
</dbReference>
<evidence type="ECO:0000256" key="2">
    <source>
        <dbReference type="ARBA" id="ARBA00004906"/>
    </source>
</evidence>
<keyword evidence="6" id="KW-0677">Repeat</keyword>
<dbReference type="Gene3D" id="3.30.40.10">
    <property type="entry name" value="Zinc/RING finger domain, C3HC4 (zinc finger)"/>
    <property type="match status" value="1"/>
</dbReference>
<evidence type="ECO:0000256" key="11">
    <source>
        <dbReference type="SAM" id="MobiDB-lite"/>
    </source>
</evidence>
<evidence type="ECO:0000256" key="9">
    <source>
        <dbReference type="ARBA" id="ARBA00022833"/>
    </source>
</evidence>
<dbReference type="Gene3D" id="1.20.120.1750">
    <property type="match status" value="1"/>
</dbReference>
<keyword evidence="7 10" id="KW-0863">Zinc-finger</keyword>
<gene>
    <name evidence="14" type="ORF">HYDPIDRAFT_89743</name>
</gene>
<evidence type="ECO:0000256" key="3">
    <source>
        <dbReference type="ARBA" id="ARBA00012251"/>
    </source>
</evidence>
<feature type="domain" description="RING-type" evidence="13">
    <location>
        <begin position="77"/>
        <end position="296"/>
    </location>
</feature>
<dbReference type="EMBL" id="KN839845">
    <property type="protein sequence ID" value="KIJ64856.1"/>
    <property type="molecule type" value="Genomic_DNA"/>
</dbReference>
<feature type="region of interest" description="Disordered" evidence="11">
    <location>
        <begin position="1"/>
        <end position="37"/>
    </location>
</feature>
<evidence type="ECO:0000256" key="8">
    <source>
        <dbReference type="ARBA" id="ARBA00022786"/>
    </source>
</evidence>
<evidence type="ECO:0000313" key="15">
    <source>
        <dbReference type="Proteomes" id="UP000053820"/>
    </source>
</evidence>
<dbReference type="SUPFAM" id="SSF57850">
    <property type="entry name" value="RING/U-box"/>
    <property type="match status" value="2"/>
</dbReference>
<keyword evidence="4" id="KW-0808">Transferase</keyword>
<dbReference type="InterPro" id="IPR001841">
    <property type="entry name" value="Znf_RING"/>
</dbReference>
<proteinExistence type="predicted"/>
<dbReference type="GO" id="GO:0016567">
    <property type="term" value="P:protein ubiquitination"/>
    <property type="evidence" value="ECO:0007669"/>
    <property type="project" value="InterPro"/>
</dbReference>
<evidence type="ECO:0000313" key="14">
    <source>
        <dbReference type="EMBL" id="KIJ64856.1"/>
    </source>
</evidence>
<comment type="catalytic activity">
    <reaction evidence="1">
        <text>[E2 ubiquitin-conjugating enzyme]-S-ubiquitinyl-L-cysteine + [acceptor protein]-L-lysine = [E2 ubiquitin-conjugating enzyme]-L-cysteine + [acceptor protein]-N(6)-ubiquitinyl-L-lysine.</text>
        <dbReference type="EC" id="2.3.2.31"/>
    </reaction>
</comment>
<keyword evidence="5" id="KW-0479">Metal-binding</keyword>
<evidence type="ECO:0000256" key="10">
    <source>
        <dbReference type="PROSITE-ProRule" id="PRU00175"/>
    </source>
</evidence>
<evidence type="ECO:0000256" key="5">
    <source>
        <dbReference type="ARBA" id="ARBA00022723"/>
    </source>
</evidence>
<dbReference type="EC" id="2.3.2.31" evidence="3"/>
<dbReference type="AlphaFoldDB" id="A0A0C9WFI0"/>
<evidence type="ECO:0000256" key="7">
    <source>
        <dbReference type="ARBA" id="ARBA00022771"/>
    </source>
</evidence>
<dbReference type="InterPro" id="IPR031127">
    <property type="entry name" value="E3_UB_ligase_RBR"/>
</dbReference>
<dbReference type="InterPro" id="IPR013083">
    <property type="entry name" value="Znf_RING/FYVE/PHD"/>
</dbReference>
<sequence>MHATPSPVRYPRSGPTSSSAGKAPDWGIPGPSARQPIAKPIVADPNLEFARRLQETFNSEDRQLLSQKEGLLRTAQRQYHCGICMDDFPEDDAVHIDGCGHDICRDCTRGHVCSKIEEHRFPVLCPVCTADHENRNPSTISRLLVELLGVSEKQYETWVEMEMAQYSVLVNCRKCQQSAFVDKQDLEASDETRCPVLGCDHVWCKKCQQSIDANGPKHSCDGSAELDHLMKEQGWRYCPSCKTPIQKQAGCNHMSCIAPGCNTHFCYGCGVTINRTAIPQEIQAGKSAHFRNCRLH</sequence>
<evidence type="ECO:0000256" key="4">
    <source>
        <dbReference type="ARBA" id="ARBA00022679"/>
    </source>
</evidence>
<evidence type="ECO:0000259" key="13">
    <source>
        <dbReference type="PROSITE" id="PS51873"/>
    </source>
</evidence>
<dbReference type="InterPro" id="IPR044066">
    <property type="entry name" value="TRIAD_supradom"/>
</dbReference>
<dbReference type="HOGENOM" id="CLU_022048_2_0_1"/>
<dbReference type="InterPro" id="IPR054694">
    <property type="entry name" value="Parkin-like_IBR"/>
</dbReference>
<dbReference type="GO" id="GO:0008270">
    <property type="term" value="F:zinc ion binding"/>
    <property type="evidence" value="ECO:0007669"/>
    <property type="project" value="UniProtKB-KW"/>
</dbReference>
<dbReference type="SMART" id="SM00184">
    <property type="entry name" value="RING"/>
    <property type="match status" value="2"/>
</dbReference>
<evidence type="ECO:0000256" key="1">
    <source>
        <dbReference type="ARBA" id="ARBA00001798"/>
    </source>
</evidence>
<comment type="pathway">
    <text evidence="2">Protein modification; protein ubiquitination.</text>
</comment>
<keyword evidence="8" id="KW-0833">Ubl conjugation pathway</keyword>
<dbReference type="GO" id="GO:0061630">
    <property type="term" value="F:ubiquitin protein ligase activity"/>
    <property type="evidence" value="ECO:0007669"/>
    <property type="project" value="UniProtKB-EC"/>
</dbReference>
<organism evidence="14 15">
    <name type="scientific">Hydnomerulius pinastri MD-312</name>
    <dbReference type="NCBI Taxonomy" id="994086"/>
    <lineage>
        <taxon>Eukaryota</taxon>
        <taxon>Fungi</taxon>
        <taxon>Dikarya</taxon>
        <taxon>Basidiomycota</taxon>
        <taxon>Agaricomycotina</taxon>
        <taxon>Agaricomycetes</taxon>
        <taxon>Agaricomycetidae</taxon>
        <taxon>Boletales</taxon>
        <taxon>Boletales incertae sedis</taxon>
        <taxon>Leucogyrophana</taxon>
    </lineage>
</organism>
<dbReference type="CDD" id="cd22584">
    <property type="entry name" value="Rcat_RBR_unk"/>
    <property type="match status" value="1"/>
</dbReference>
<dbReference type="Pfam" id="PF22605">
    <property type="entry name" value="IBR_2"/>
    <property type="match status" value="1"/>
</dbReference>
<protein>
    <recommendedName>
        <fullName evidence="3">RBR-type E3 ubiquitin transferase</fullName>
        <ecNumber evidence="3">2.3.2.31</ecNumber>
    </recommendedName>
</protein>
<dbReference type="PROSITE" id="PS51873">
    <property type="entry name" value="TRIAD"/>
    <property type="match status" value="1"/>
</dbReference>
<feature type="domain" description="RING-type" evidence="12">
    <location>
        <begin position="81"/>
        <end position="129"/>
    </location>
</feature>
<evidence type="ECO:0000256" key="6">
    <source>
        <dbReference type="ARBA" id="ARBA00022737"/>
    </source>
</evidence>